<dbReference type="Pfam" id="PF03633">
    <property type="entry name" value="Glyco_hydro_65C"/>
    <property type="match status" value="1"/>
</dbReference>
<evidence type="ECO:0000256" key="1">
    <source>
        <dbReference type="ARBA" id="ARBA00023295"/>
    </source>
</evidence>
<keyword evidence="1" id="KW-0326">Glycosidase</keyword>
<dbReference type="SUPFAM" id="SSF49785">
    <property type="entry name" value="Galactose-binding domain-like"/>
    <property type="match status" value="1"/>
</dbReference>
<dbReference type="Gene3D" id="2.70.98.40">
    <property type="entry name" value="Glycoside hydrolase, family 65, N-terminal domain"/>
    <property type="match status" value="1"/>
</dbReference>
<dbReference type="Gene3D" id="2.60.120.260">
    <property type="entry name" value="Galactose-binding domain-like"/>
    <property type="match status" value="1"/>
</dbReference>
<dbReference type="Pfam" id="PF00754">
    <property type="entry name" value="F5_F8_type_C"/>
    <property type="match status" value="1"/>
</dbReference>
<sequence>MTTARRRLLAAALPLTLALTTAAFLPPDTAPGTAPGTPACAAPGWTLTTHRADPGNPYTAYAGNGYLGVRVPSPGTGYAHGPATEKTGWPLYTPRYDGAFVSGLYARGPKNTAHRQALAALPNWTALEVSARGETYGPGSRTTGYRQRVDLRCGTVVTSLTWIHRDGRRTDLSYEVLADRARAHVGAVRLRVTPHWSGRVTVTDRIDGRGARRLTATGSGPAGKRTSAVGFRADGTGTTGTVASTLRSPGRTHEPRRSDGLSGGTSADFDAVPGTRYDVVKYVGVDTSLTSGAPHDSAVRASQRAAAAGWEALKDEHTRASRALWASDIEVKGDRELQTQVRAAQYGLLSSVRAGGRDSIPPAGLSSDNYAGMVFWDAETWMFPSLLATRPELAEPVLAYRFRTRAAAADNALKTSVKGLMYPWTSASSGSLWKECQSWYPPHCVIQNHLQGDIALAVWQYYQATGDRDWLRERGWPLLKGLADYWSSRVTANKADGSYSIRNVAGPDEYSNGVDDGVYTNAVAATSLRAAAKAARLVGERPGADWTRIADRLRIPYDARRKVFLQYAGYDLAHASDIKQADAVLLLYPLDWRPMPKGAAAATLDYYAAHTDRGGPAMTDSVHAAAAAAIGEPGCATYTFLERASRPFFREPFGTFSEARGDKAGGDDALAGAPAQDFLTGKGGFLQVFTHGLTGLRLEDGDAVRLDPMLPPQLAKGVTVRGLRWRGRTYDIALGARRTTVRLTSGAPFAVDTPNGRRTVTTDGLTLPTRRPDLTPTTDLARCRPARATSEDPGQYAGAAVDGNPATTWLPARPGAALTVDLGGRKTLRRITVTGTRAYRAEVSADGRRWVPFEAGARGRFVRLTQTGHSPSPVAELTIT</sequence>
<dbReference type="InterPro" id="IPR005195">
    <property type="entry name" value="Glyco_hydro_65_M"/>
</dbReference>
<feature type="chain" id="PRO_5043941716" evidence="3">
    <location>
        <begin position="24"/>
        <end position="880"/>
    </location>
</feature>
<dbReference type="PANTHER" id="PTHR11051:SF8">
    <property type="entry name" value="PROTEIN-GLUCOSYLGALACTOSYLHYDROXYLYSINE GLUCOSIDASE"/>
    <property type="match status" value="1"/>
</dbReference>
<accession>A0AAU8IX34</accession>
<evidence type="ECO:0000256" key="2">
    <source>
        <dbReference type="SAM" id="MobiDB-lite"/>
    </source>
</evidence>
<evidence type="ECO:0000259" key="4">
    <source>
        <dbReference type="Pfam" id="PF00754"/>
    </source>
</evidence>
<dbReference type="InterPro" id="IPR000421">
    <property type="entry name" value="FA58C"/>
</dbReference>
<dbReference type="InterPro" id="IPR005194">
    <property type="entry name" value="Glyco_hydro_65_C"/>
</dbReference>
<feature type="domain" description="Glycoside hydrolase family 65 central catalytic" evidence="5">
    <location>
        <begin position="353"/>
        <end position="571"/>
    </location>
</feature>
<dbReference type="AlphaFoldDB" id="A0AAU8IX34"/>
<dbReference type="GO" id="GO:0030246">
    <property type="term" value="F:carbohydrate binding"/>
    <property type="evidence" value="ECO:0007669"/>
    <property type="project" value="InterPro"/>
</dbReference>
<dbReference type="InterPro" id="IPR006311">
    <property type="entry name" value="TAT_signal"/>
</dbReference>
<name>A0AAU8IX34_9ACTN</name>
<dbReference type="InterPro" id="IPR012341">
    <property type="entry name" value="6hp_glycosidase-like_sf"/>
</dbReference>
<organism evidence="8">
    <name type="scientific">Streptomyces tabacisoli</name>
    <dbReference type="NCBI Taxonomy" id="3156398"/>
    <lineage>
        <taxon>Bacteria</taxon>
        <taxon>Bacillati</taxon>
        <taxon>Actinomycetota</taxon>
        <taxon>Actinomycetes</taxon>
        <taxon>Kitasatosporales</taxon>
        <taxon>Streptomycetaceae</taxon>
        <taxon>Streptomyces</taxon>
    </lineage>
</organism>
<evidence type="ECO:0000259" key="6">
    <source>
        <dbReference type="Pfam" id="PF03633"/>
    </source>
</evidence>
<dbReference type="GO" id="GO:0016757">
    <property type="term" value="F:glycosyltransferase activity"/>
    <property type="evidence" value="ECO:0007669"/>
    <property type="project" value="UniProtKB-ARBA"/>
</dbReference>
<gene>
    <name evidence="8" type="ORF">ABII15_24880</name>
</gene>
<feature type="signal peptide" evidence="3">
    <location>
        <begin position="1"/>
        <end position="23"/>
    </location>
</feature>
<dbReference type="Pfam" id="PF03632">
    <property type="entry name" value="Glyco_hydro_65m"/>
    <property type="match status" value="1"/>
</dbReference>
<proteinExistence type="predicted"/>
<dbReference type="Gene3D" id="2.60.420.10">
    <property type="entry name" value="Maltose phosphorylase, domain 3"/>
    <property type="match status" value="1"/>
</dbReference>
<dbReference type="SUPFAM" id="SSF48208">
    <property type="entry name" value="Six-hairpin glycosidases"/>
    <property type="match status" value="1"/>
</dbReference>
<keyword evidence="1" id="KW-0378">Hydrolase</keyword>
<evidence type="ECO:0000259" key="7">
    <source>
        <dbReference type="Pfam" id="PF03636"/>
    </source>
</evidence>
<dbReference type="EMBL" id="CP159534">
    <property type="protein sequence ID" value="XCJ72996.1"/>
    <property type="molecule type" value="Genomic_DNA"/>
</dbReference>
<dbReference type="PROSITE" id="PS51318">
    <property type="entry name" value="TAT"/>
    <property type="match status" value="1"/>
</dbReference>
<reference evidence="8" key="1">
    <citation type="submission" date="2024-06" db="EMBL/GenBank/DDBJ databases">
        <title>Streptomyces sp. strain HUAS MG91 genome sequences.</title>
        <authorList>
            <person name="Mo P."/>
        </authorList>
    </citation>
    <scope>NUCLEOTIDE SEQUENCE</scope>
    <source>
        <strain evidence="8">HUAS MG91</strain>
    </source>
</reference>
<dbReference type="GO" id="GO:0004555">
    <property type="term" value="F:alpha,alpha-trehalase activity"/>
    <property type="evidence" value="ECO:0007669"/>
    <property type="project" value="TreeGrafter"/>
</dbReference>
<dbReference type="InterPro" id="IPR008928">
    <property type="entry name" value="6-hairpin_glycosidase_sf"/>
</dbReference>
<evidence type="ECO:0000313" key="8">
    <source>
        <dbReference type="EMBL" id="XCJ72996.1"/>
    </source>
</evidence>
<feature type="region of interest" description="Disordered" evidence="2">
    <location>
        <begin position="212"/>
        <end position="267"/>
    </location>
</feature>
<dbReference type="PANTHER" id="PTHR11051">
    <property type="entry name" value="GLYCOSYL HYDROLASE-RELATED"/>
    <property type="match status" value="1"/>
</dbReference>
<evidence type="ECO:0000259" key="5">
    <source>
        <dbReference type="Pfam" id="PF03632"/>
    </source>
</evidence>
<dbReference type="KEGG" id="stac:ABII15_24880"/>
<dbReference type="Gene3D" id="1.50.10.10">
    <property type="match status" value="1"/>
</dbReference>
<protein>
    <submittedName>
        <fullName evidence="8">Discoidin domain-containing protein</fullName>
    </submittedName>
</protein>
<dbReference type="InterPro" id="IPR008979">
    <property type="entry name" value="Galactose-bd-like_sf"/>
</dbReference>
<feature type="domain" description="Glycoside hydrolase family 65 C-terminal" evidence="6">
    <location>
        <begin position="698"/>
        <end position="755"/>
    </location>
</feature>
<dbReference type="RefSeq" id="WP_353944511.1">
    <property type="nucleotide sequence ID" value="NZ_CP159534.1"/>
</dbReference>
<dbReference type="InterPro" id="IPR037018">
    <property type="entry name" value="GH65_N"/>
</dbReference>
<dbReference type="SUPFAM" id="SSF74650">
    <property type="entry name" value="Galactose mutarotase-like"/>
    <property type="match status" value="1"/>
</dbReference>
<keyword evidence="3" id="KW-0732">Signal</keyword>
<feature type="domain" description="F5/8 type C" evidence="4">
    <location>
        <begin position="786"/>
        <end position="855"/>
    </location>
</feature>
<dbReference type="Pfam" id="PF03636">
    <property type="entry name" value="Glyco_hydro_65N"/>
    <property type="match status" value="1"/>
</dbReference>
<feature type="domain" description="Glycoside hydrolase family 65 N-terminal" evidence="7">
    <location>
        <begin position="62"/>
        <end position="288"/>
    </location>
</feature>
<dbReference type="InterPro" id="IPR005196">
    <property type="entry name" value="Glyco_hydro_65_N"/>
</dbReference>
<dbReference type="InterPro" id="IPR011013">
    <property type="entry name" value="Gal_mutarotase_sf_dom"/>
</dbReference>
<evidence type="ECO:0000256" key="3">
    <source>
        <dbReference type="SAM" id="SignalP"/>
    </source>
</evidence>
<dbReference type="GO" id="GO:0005993">
    <property type="term" value="P:trehalose catabolic process"/>
    <property type="evidence" value="ECO:0007669"/>
    <property type="project" value="TreeGrafter"/>
</dbReference>